<feature type="transmembrane region" description="Helical" evidence="6">
    <location>
        <begin position="292"/>
        <end position="308"/>
    </location>
</feature>
<comment type="subcellular location">
    <subcellularLocation>
        <location evidence="1">Membrane</location>
        <topology evidence="1">Multi-pass membrane protein</topology>
    </subcellularLocation>
</comment>
<evidence type="ECO:0000256" key="5">
    <source>
        <dbReference type="ARBA" id="ARBA00023170"/>
    </source>
</evidence>
<reference evidence="7" key="1">
    <citation type="submission" date="2021-01" db="UniProtKB">
        <authorList>
            <consortium name="EnsemblMetazoa"/>
        </authorList>
    </citation>
    <scope>IDENTIFICATION</scope>
</reference>
<feature type="transmembrane region" description="Helical" evidence="6">
    <location>
        <begin position="368"/>
        <end position="386"/>
    </location>
</feature>
<evidence type="ECO:0000256" key="3">
    <source>
        <dbReference type="ARBA" id="ARBA00022989"/>
    </source>
</evidence>
<protein>
    <recommendedName>
        <fullName evidence="9">Gustatory receptor</fullName>
    </recommendedName>
</protein>
<organism evidence="7 8">
    <name type="scientific">Clytia hemisphaerica</name>
    <dbReference type="NCBI Taxonomy" id="252671"/>
    <lineage>
        <taxon>Eukaryota</taxon>
        <taxon>Metazoa</taxon>
        <taxon>Cnidaria</taxon>
        <taxon>Hydrozoa</taxon>
        <taxon>Hydroidolina</taxon>
        <taxon>Leptothecata</taxon>
        <taxon>Obeliida</taxon>
        <taxon>Clytiidae</taxon>
        <taxon>Clytia</taxon>
    </lineage>
</organism>
<dbReference type="PANTHER" id="PTHR21421:SF29">
    <property type="entry name" value="GUSTATORY RECEPTOR 5A FOR TREHALOSE-RELATED"/>
    <property type="match status" value="1"/>
</dbReference>
<dbReference type="InterPro" id="IPR013604">
    <property type="entry name" value="7TM_chemorcpt"/>
</dbReference>
<feature type="transmembrane region" description="Helical" evidence="6">
    <location>
        <begin position="143"/>
        <end position="164"/>
    </location>
</feature>
<evidence type="ECO:0000313" key="8">
    <source>
        <dbReference type="Proteomes" id="UP000594262"/>
    </source>
</evidence>
<sequence>MSGDENNTETPIRRPVLKKALLPCLLMMKICGLYGINRNKRGKWAYWIHHVYMLLVNLIIISAFVFNITLLWYSESTNDYYMVTILVIYGLKSVIQGLTLLRICHTNHIFKFIKNLENFLKEIKLQNCSVVECRFLRKCWANFVINIVGILLFTIAIVVMAFGAGTSQVDMLMKKFLSTASNGIYFKTIADIMLLTAWITPVALCVVLINSLTYTFKEFYRYVELTKQKDDICRKMFLRDVRRKFLRLTDLCGDFDNLMSLMMMFSYFIDIVMVCLILRMVVFAFTDIPSRLSAIAWLCLPVFSLMTLSKRASDLYDTGETMRKVIQELQLDNLTLDDKVELDLLMFHLGSEPVVMTIWKMIPLNRSIIVSIFVSILTYFAMLISFG</sequence>
<keyword evidence="8" id="KW-1185">Reference proteome</keyword>
<keyword evidence="5" id="KW-0675">Receptor</keyword>
<evidence type="ECO:0000256" key="2">
    <source>
        <dbReference type="ARBA" id="ARBA00022692"/>
    </source>
</evidence>
<evidence type="ECO:0000256" key="1">
    <source>
        <dbReference type="ARBA" id="ARBA00004141"/>
    </source>
</evidence>
<keyword evidence="3 6" id="KW-1133">Transmembrane helix</keyword>
<evidence type="ECO:0000256" key="4">
    <source>
        <dbReference type="ARBA" id="ARBA00023136"/>
    </source>
</evidence>
<dbReference type="AlphaFoldDB" id="A0A7M5WIU5"/>
<evidence type="ECO:0000256" key="6">
    <source>
        <dbReference type="SAM" id="Phobius"/>
    </source>
</evidence>
<accession>A0A7M5WIU5</accession>
<name>A0A7M5WIU5_9CNID</name>
<dbReference type="Proteomes" id="UP000594262">
    <property type="component" value="Unplaced"/>
</dbReference>
<feature type="transmembrane region" description="Helical" evidence="6">
    <location>
        <begin position="267"/>
        <end position="286"/>
    </location>
</feature>
<dbReference type="PANTHER" id="PTHR21421">
    <property type="entry name" value="GUSTATORY RECEPTOR"/>
    <property type="match status" value="1"/>
</dbReference>
<feature type="transmembrane region" description="Helical" evidence="6">
    <location>
        <begin position="80"/>
        <end position="101"/>
    </location>
</feature>
<keyword evidence="2 6" id="KW-0812">Transmembrane</keyword>
<dbReference type="GO" id="GO:0016020">
    <property type="term" value="C:membrane"/>
    <property type="evidence" value="ECO:0007669"/>
    <property type="project" value="UniProtKB-SubCell"/>
</dbReference>
<feature type="transmembrane region" description="Helical" evidence="6">
    <location>
        <begin position="184"/>
        <end position="209"/>
    </location>
</feature>
<dbReference type="EnsemblMetazoa" id="CLYHEMT002686.1">
    <property type="protein sequence ID" value="CLYHEMP002686.1"/>
    <property type="gene ID" value="CLYHEMG002686"/>
</dbReference>
<feature type="transmembrane region" description="Helical" evidence="6">
    <location>
        <begin position="49"/>
        <end position="74"/>
    </location>
</feature>
<feature type="transmembrane region" description="Helical" evidence="6">
    <location>
        <begin position="20"/>
        <end position="37"/>
    </location>
</feature>
<keyword evidence="4 6" id="KW-0472">Membrane</keyword>
<dbReference type="GO" id="GO:0038023">
    <property type="term" value="F:signaling receptor activity"/>
    <property type="evidence" value="ECO:0007669"/>
    <property type="project" value="UniProtKB-ARBA"/>
</dbReference>
<dbReference type="GO" id="GO:0050909">
    <property type="term" value="P:sensory perception of taste"/>
    <property type="evidence" value="ECO:0007669"/>
    <property type="project" value="InterPro"/>
</dbReference>
<evidence type="ECO:0008006" key="9">
    <source>
        <dbReference type="Google" id="ProtNLM"/>
    </source>
</evidence>
<dbReference type="GO" id="GO:0051606">
    <property type="term" value="P:detection of stimulus"/>
    <property type="evidence" value="ECO:0007669"/>
    <property type="project" value="UniProtKB-ARBA"/>
</dbReference>
<dbReference type="Pfam" id="PF08395">
    <property type="entry name" value="7tm_7"/>
    <property type="match status" value="1"/>
</dbReference>
<dbReference type="OrthoDB" id="6478931at2759"/>
<proteinExistence type="predicted"/>
<evidence type="ECO:0000313" key="7">
    <source>
        <dbReference type="EnsemblMetazoa" id="CLYHEMP002686.1"/>
    </source>
</evidence>